<evidence type="ECO:0000259" key="7">
    <source>
        <dbReference type="PROSITE" id="PS51740"/>
    </source>
</evidence>
<evidence type="ECO:0000256" key="6">
    <source>
        <dbReference type="ARBA" id="ARBA00023163"/>
    </source>
</evidence>
<dbReference type="InterPro" id="IPR038619">
    <property type="entry name" value="MraZ_sf"/>
</dbReference>
<proteinExistence type="inferred from homology"/>
<dbReference type="PANTHER" id="PTHR34701:SF1">
    <property type="entry name" value="TRANSCRIPTIONAL REGULATOR MRAZ"/>
    <property type="match status" value="1"/>
</dbReference>
<accession>A0A381R215</accession>
<keyword evidence="5" id="KW-0238">DNA-binding</keyword>
<evidence type="ECO:0000313" key="8">
    <source>
        <dbReference type="EMBL" id="SUZ85771.1"/>
    </source>
</evidence>
<dbReference type="GO" id="GO:0000976">
    <property type="term" value="F:transcription cis-regulatory region binding"/>
    <property type="evidence" value="ECO:0007669"/>
    <property type="project" value="TreeGrafter"/>
</dbReference>
<evidence type="ECO:0000256" key="5">
    <source>
        <dbReference type="ARBA" id="ARBA00023125"/>
    </source>
</evidence>
<name>A0A381R215_9ZZZZ</name>
<dbReference type="InterPro" id="IPR003444">
    <property type="entry name" value="MraZ"/>
</dbReference>
<dbReference type="InterPro" id="IPR020603">
    <property type="entry name" value="MraZ_dom"/>
</dbReference>
<reference evidence="8" key="1">
    <citation type="submission" date="2018-05" db="EMBL/GenBank/DDBJ databases">
        <authorList>
            <person name="Lanie J.A."/>
            <person name="Ng W.-L."/>
            <person name="Kazmierczak K.M."/>
            <person name="Andrzejewski T.M."/>
            <person name="Davidsen T.M."/>
            <person name="Wayne K.J."/>
            <person name="Tettelin H."/>
            <person name="Glass J.I."/>
            <person name="Rusch D."/>
            <person name="Podicherti R."/>
            <person name="Tsui H.-C.T."/>
            <person name="Winkler M.E."/>
        </authorList>
    </citation>
    <scope>NUCLEOTIDE SEQUENCE</scope>
</reference>
<evidence type="ECO:0000256" key="2">
    <source>
        <dbReference type="ARBA" id="ARBA00022490"/>
    </source>
</evidence>
<dbReference type="Gene3D" id="3.40.1550.20">
    <property type="entry name" value="Transcriptional regulator MraZ domain"/>
    <property type="match status" value="1"/>
</dbReference>
<dbReference type="InterPro" id="IPR035644">
    <property type="entry name" value="MraZ_C"/>
</dbReference>
<organism evidence="8">
    <name type="scientific">marine metagenome</name>
    <dbReference type="NCBI Taxonomy" id="408172"/>
    <lineage>
        <taxon>unclassified sequences</taxon>
        <taxon>metagenomes</taxon>
        <taxon>ecological metagenomes</taxon>
    </lineage>
</organism>
<evidence type="ECO:0000256" key="4">
    <source>
        <dbReference type="ARBA" id="ARBA00023015"/>
    </source>
</evidence>
<dbReference type="EMBL" id="UINC01001649">
    <property type="protein sequence ID" value="SUZ85771.1"/>
    <property type="molecule type" value="Genomic_DNA"/>
</dbReference>
<dbReference type="CDD" id="cd16320">
    <property type="entry name" value="MraZ_N"/>
    <property type="match status" value="1"/>
</dbReference>
<dbReference type="InterPro" id="IPR035642">
    <property type="entry name" value="MraZ_N"/>
</dbReference>
<feature type="domain" description="SpoVT-AbrB" evidence="7">
    <location>
        <begin position="112"/>
        <end position="157"/>
    </location>
</feature>
<keyword evidence="6" id="KW-0804">Transcription</keyword>
<dbReference type="CDD" id="cd16321">
    <property type="entry name" value="MraZ_C"/>
    <property type="match status" value="1"/>
</dbReference>
<dbReference type="SUPFAM" id="SSF89447">
    <property type="entry name" value="AbrB/MazE/MraZ-like"/>
    <property type="match status" value="1"/>
</dbReference>
<sequence length="185" mass="20848">MKCVKVCQSVLKGNALLGIKLKKLRKVTLSIYGSSFLTLDVKGRIVIPARYRDLLRQSCEGTIAVTKDPQYPSLLIYPGRLWKEIASKFEVLGGLNQKTRGIQWKILGSASVTDFEVSERMLLLIPKLLRDFAGLQPKKQVALIGMGSKFELWNIENWKKKESGLEVEGEDLLSDLPPMLEEIPF</sequence>
<dbReference type="AlphaFoldDB" id="A0A381R215"/>
<evidence type="ECO:0000256" key="1">
    <source>
        <dbReference type="ARBA" id="ARBA00013860"/>
    </source>
</evidence>
<dbReference type="PROSITE" id="PS51740">
    <property type="entry name" value="SPOVT_ABRB"/>
    <property type="match status" value="2"/>
</dbReference>
<dbReference type="GO" id="GO:0003700">
    <property type="term" value="F:DNA-binding transcription factor activity"/>
    <property type="evidence" value="ECO:0007669"/>
    <property type="project" value="InterPro"/>
</dbReference>
<keyword evidence="2" id="KW-0963">Cytoplasm</keyword>
<protein>
    <recommendedName>
        <fullName evidence="1">Transcriptional regulator MraZ</fullName>
    </recommendedName>
</protein>
<dbReference type="HAMAP" id="MF_01008">
    <property type="entry name" value="MraZ"/>
    <property type="match status" value="1"/>
</dbReference>
<keyword evidence="3" id="KW-0677">Repeat</keyword>
<dbReference type="InterPro" id="IPR037914">
    <property type="entry name" value="SpoVT-AbrB_sf"/>
</dbReference>
<evidence type="ECO:0000256" key="3">
    <source>
        <dbReference type="ARBA" id="ARBA00022737"/>
    </source>
</evidence>
<dbReference type="GO" id="GO:2000143">
    <property type="term" value="P:negative regulation of DNA-templated transcription initiation"/>
    <property type="evidence" value="ECO:0007669"/>
    <property type="project" value="TreeGrafter"/>
</dbReference>
<feature type="domain" description="SpoVT-AbrB" evidence="7">
    <location>
        <begin position="34"/>
        <end position="81"/>
    </location>
</feature>
<dbReference type="PANTHER" id="PTHR34701">
    <property type="entry name" value="TRANSCRIPTIONAL REGULATOR MRAZ"/>
    <property type="match status" value="1"/>
</dbReference>
<gene>
    <name evidence="8" type="ORF">METZ01_LOCUS38625</name>
</gene>
<keyword evidence="4" id="KW-0805">Transcription regulation</keyword>
<dbReference type="Pfam" id="PF02381">
    <property type="entry name" value="MraZ"/>
    <property type="match status" value="2"/>
</dbReference>
<dbReference type="InterPro" id="IPR007159">
    <property type="entry name" value="SpoVT-AbrB_dom"/>
</dbReference>